<accession>A0A839H960</accession>
<evidence type="ECO:0000256" key="1">
    <source>
        <dbReference type="SAM" id="Phobius"/>
    </source>
</evidence>
<sequence length="87" mass="10034">MTVTARRLRHWLDCRMAAVGHTPEELDSTVKLIIKKPRPRRRLDLFRVLCLFILLAAPLSVLYQISVHHFGITPTLVLADLPKLRQP</sequence>
<proteinExistence type="predicted"/>
<keyword evidence="3" id="KW-1185">Reference proteome</keyword>
<gene>
    <name evidence="2" type="ORF">HUK38_04365</name>
</gene>
<comment type="caution">
    <text evidence="2">The sequence shown here is derived from an EMBL/GenBank/DDBJ whole genome shotgun (WGS) entry which is preliminary data.</text>
</comment>
<keyword evidence="1" id="KW-0812">Transmembrane</keyword>
<dbReference type="EMBL" id="JABVCQ010000007">
    <property type="protein sequence ID" value="MBB1125464.1"/>
    <property type="molecule type" value="Genomic_DNA"/>
</dbReference>
<evidence type="ECO:0000313" key="2">
    <source>
        <dbReference type="EMBL" id="MBB1125464.1"/>
    </source>
</evidence>
<feature type="transmembrane region" description="Helical" evidence="1">
    <location>
        <begin position="45"/>
        <end position="65"/>
    </location>
</feature>
<organism evidence="2 3">
    <name type="scientific">Thiospirillum jenense</name>
    <dbReference type="NCBI Taxonomy" id="1653858"/>
    <lineage>
        <taxon>Bacteria</taxon>
        <taxon>Pseudomonadati</taxon>
        <taxon>Pseudomonadota</taxon>
        <taxon>Gammaproteobacteria</taxon>
        <taxon>Chromatiales</taxon>
        <taxon>Chromatiaceae</taxon>
        <taxon>Thiospirillum</taxon>
    </lineage>
</organism>
<evidence type="ECO:0000313" key="3">
    <source>
        <dbReference type="Proteomes" id="UP000548632"/>
    </source>
</evidence>
<protein>
    <submittedName>
        <fullName evidence="2">Uncharacterized protein</fullName>
    </submittedName>
</protein>
<keyword evidence="1" id="KW-0472">Membrane</keyword>
<dbReference type="Proteomes" id="UP000548632">
    <property type="component" value="Unassembled WGS sequence"/>
</dbReference>
<reference evidence="2 3" key="1">
    <citation type="journal article" date="2020" name="Arch. Microbiol.">
        <title>The genome sequence of the giant phototrophic gammaproteobacterium Thiospirillum jenense gives insight into its physiological properties and phylogenetic relationships.</title>
        <authorList>
            <person name="Imhoff J.F."/>
            <person name="Meyer T.E."/>
            <person name="Kyndt J.A."/>
        </authorList>
    </citation>
    <scope>NUCLEOTIDE SEQUENCE [LARGE SCALE GENOMIC DNA]</scope>
    <source>
        <strain evidence="2 3">DSM 216</strain>
    </source>
</reference>
<dbReference type="AlphaFoldDB" id="A0A839H960"/>
<dbReference type="RefSeq" id="WP_182582844.1">
    <property type="nucleotide sequence ID" value="NZ_JABVCQ010000007.1"/>
</dbReference>
<keyword evidence="1" id="KW-1133">Transmembrane helix</keyword>
<name>A0A839H960_9GAMM</name>